<proteinExistence type="predicted"/>
<dbReference type="NCBIfam" id="TIGR01414">
    <property type="entry name" value="autotrans_barl"/>
    <property type="match status" value="1"/>
</dbReference>
<evidence type="ECO:0000313" key="5">
    <source>
        <dbReference type="Proteomes" id="UP001199260"/>
    </source>
</evidence>
<dbReference type="EMBL" id="JAJNCT010000005">
    <property type="protein sequence ID" value="MCD2164108.1"/>
    <property type="molecule type" value="Genomic_DNA"/>
</dbReference>
<feature type="transmembrane region" description="Helical" evidence="1">
    <location>
        <begin position="662"/>
        <end position="681"/>
    </location>
</feature>
<comment type="caution">
    <text evidence="4">The sequence shown here is derived from an EMBL/GenBank/DDBJ whole genome shotgun (WGS) entry which is preliminary data.</text>
</comment>
<dbReference type="Pfam" id="PF18883">
    <property type="entry name" value="AC_1"/>
    <property type="match status" value="1"/>
</dbReference>
<organism evidence="4 5">
    <name type="scientific">Comamonas koreensis</name>
    <dbReference type="NCBI Taxonomy" id="160825"/>
    <lineage>
        <taxon>Bacteria</taxon>
        <taxon>Pseudomonadati</taxon>
        <taxon>Pseudomonadota</taxon>
        <taxon>Betaproteobacteria</taxon>
        <taxon>Burkholderiales</taxon>
        <taxon>Comamonadaceae</taxon>
        <taxon>Comamonas</taxon>
    </lineage>
</organism>
<dbReference type="Gene3D" id="2.160.20.20">
    <property type="match status" value="1"/>
</dbReference>
<dbReference type="InterPro" id="IPR030895">
    <property type="entry name" value="T5SS_PEPC_rpt"/>
</dbReference>
<gene>
    <name evidence="4" type="ORF">LPW39_03045</name>
</gene>
<evidence type="ECO:0000259" key="3">
    <source>
        <dbReference type="Pfam" id="PF18883"/>
    </source>
</evidence>
<feature type="domain" description="Autochaperone" evidence="3">
    <location>
        <begin position="423"/>
        <end position="519"/>
    </location>
</feature>
<dbReference type="CDD" id="cd01344">
    <property type="entry name" value="PL2_Passenger_AT"/>
    <property type="match status" value="1"/>
</dbReference>
<dbReference type="NCBIfam" id="TIGR04393">
    <property type="entry name" value="rpt_T5SS_PEPC"/>
    <property type="match status" value="2"/>
</dbReference>
<dbReference type="SUPFAM" id="SSF51126">
    <property type="entry name" value="Pectin lyase-like"/>
    <property type="match status" value="1"/>
</dbReference>
<accession>A0AAW4XRC3</accession>
<dbReference type="PANTHER" id="PTHR35037">
    <property type="entry name" value="C-TERMINAL REGION OF AIDA-LIKE PROTEIN"/>
    <property type="match status" value="1"/>
</dbReference>
<sequence>MIYHTTEIKTKMKTPKLSRSAYASLICCFMAAAAHAQSIILTGDTTPTGDLGASYQGTVIMVGNTGSGTLDIFQGGNLSNSQAGVLGAAAGASGTASLSGTSLWSPQQLVVGQNGTGVLNILSGSRVNAADMYIGLEAGSTGTVTLDGAGSSVELAPGVENGLLIGNNQGSGTLRVLNGAQLLARNSLHTATGTPGSKALIRIDGPGSSINVTNECNLGMTGESLMEITNGGSLQCQATQMGFGLVLMDGSGSRLHVANNSLAIGTSAPHSDAVLSVDEGSSLVVDGGIHLPLVSGDTSSSSRGELTIGGNIIPGNLQADIFFGENGLGVLNIAQNFTTGGYRFSQTIIGRGTVNIFNGTTTFAREYDYEGSTNVKSGTLRAGHDNSFSRNSDFTVDNNGTLDTDTFNPTTGSLSVTGFVTMQSGGTSNVLTVAGNYTSNGGALAMNTVLGADDSASQKLVVNGDTSGTTTLHINNLGGLGAPTTGNGILVVEVAGASNGVFSLLEPGYLEVGEFRYFLTQVGNHWYLQTRTRDGVSTPEVSIACTPTQLSDADNQVATCTVTLAAAQETDLPINLNLPTDSPRYTSTCTTPLVVAANSSSATCTITAVPNTTPNDGNVTAQLSVAPPTVPDAYVAAGAPAQVVIMDADTTRPPTNRPAIPTVGPLGLALMGVLIGIMGLVRCRKHRSR</sequence>
<dbReference type="InterPro" id="IPR012332">
    <property type="entry name" value="Autotransporter_pectin_lyase_C"/>
</dbReference>
<evidence type="ECO:0000256" key="2">
    <source>
        <dbReference type="SAM" id="SignalP"/>
    </source>
</evidence>
<dbReference type="AlphaFoldDB" id="A0AAW4XRC3"/>
<dbReference type="Proteomes" id="UP001199260">
    <property type="component" value="Unassembled WGS sequence"/>
</dbReference>
<keyword evidence="2" id="KW-0732">Signal</keyword>
<reference evidence="4 5" key="1">
    <citation type="submission" date="2021-11" db="EMBL/GenBank/DDBJ databases">
        <title>Genome sequence.</title>
        <authorList>
            <person name="Sun Q."/>
        </authorList>
    </citation>
    <scope>NUCLEOTIDE SEQUENCE [LARGE SCALE GENOMIC DNA]</scope>
    <source>
        <strain evidence="4 5">KCTC 12005</strain>
    </source>
</reference>
<dbReference type="PANTHER" id="PTHR35037:SF3">
    <property type="entry name" value="C-TERMINAL REGION OF AIDA-LIKE PROTEIN"/>
    <property type="match status" value="1"/>
</dbReference>
<keyword evidence="1" id="KW-0812">Transmembrane</keyword>
<feature type="chain" id="PRO_5043330301" evidence="2">
    <location>
        <begin position="37"/>
        <end position="689"/>
    </location>
</feature>
<dbReference type="InterPro" id="IPR006315">
    <property type="entry name" value="OM_autotransptr_brl_dom"/>
</dbReference>
<keyword evidence="1" id="KW-1133">Transmembrane helix</keyword>
<dbReference type="InterPro" id="IPR011050">
    <property type="entry name" value="Pectin_lyase_fold/virulence"/>
</dbReference>
<name>A0AAW4XRC3_9BURK</name>
<protein>
    <submittedName>
        <fullName evidence="4">Autotransporter outer membrane beta-barrel domain-containing protein</fullName>
    </submittedName>
</protein>
<dbReference type="GO" id="GO:0019867">
    <property type="term" value="C:outer membrane"/>
    <property type="evidence" value="ECO:0007669"/>
    <property type="project" value="InterPro"/>
</dbReference>
<keyword evidence="5" id="KW-1185">Reference proteome</keyword>
<evidence type="ECO:0000313" key="4">
    <source>
        <dbReference type="EMBL" id="MCD2164108.1"/>
    </source>
</evidence>
<dbReference type="InterPro" id="IPR051551">
    <property type="entry name" value="Autotransporter_adhesion"/>
</dbReference>
<dbReference type="InterPro" id="IPR043990">
    <property type="entry name" value="AC_1"/>
</dbReference>
<keyword evidence="1" id="KW-0472">Membrane</keyword>
<feature type="signal peptide" evidence="2">
    <location>
        <begin position="1"/>
        <end position="36"/>
    </location>
</feature>
<evidence type="ECO:0000256" key="1">
    <source>
        <dbReference type="SAM" id="Phobius"/>
    </source>
</evidence>